<dbReference type="Proteomes" id="UP000004995">
    <property type="component" value="Unassembled WGS sequence"/>
</dbReference>
<organism evidence="3 4">
    <name type="scientific">Setaria italica</name>
    <name type="common">Foxtail millet</name>
    <name type="synonym">Panicum italicum</name>
    <dbReference type="NCBI Taxonomy" id="4555"/>
    <lineage>
        <taxon>Eukaryota</taxon>
        <taxon>Viridiplantae</taxon>
        <taxon>Streptophyta</taxon>
        <taxon>Embryophyta</taxon>
        <taxon>Tracheophyta</taxon>
        <taxon>Spermatophyta</taxon>
        <taxon>Magnoliopsida</taxon>
        <taxon>Liliopsida</taxon>
        <taxon>Poales</taxon>
        <taxon>Poaceae</taxon>
        <taxon>PACMAD clade</taxon>
        <taxon>Panicoideae</taxon>
        <taxon>Panicodae</taxon>
        <taxon>Paniceae</taxon>
        <taxon>Cenchrinae</taxon>
        <taxon>Setaria</taxon>
    </lineage>
</organism>
<protein>
    <recommendedName>
        <fullName evidence="2">DUF1618 domain-containing protein</fullName>
    </recommendedName>
</protein>
<dbReference type="OMA" id="MEDRRWG"/>
<dbReference type="PANTHER" id="PTHR33074">
    <property type="entry name" value="EXPRESSED PROTEIN-RELATED"/>
    <property type="match status" value="1"/>
</dbReference>
<evidence type="ECO:0000259" key="2">
    <source>
        <dbReference type="Pfam" id="PF07762"/>
    </source>
</evidence>
<feature type="region of interest" description="Disordered" evidence="1">
    <location>
        <begin position="1"/>
        <end position="32"/>
    </location>
</feature>
<dbReference type="InterPro" id="IPR011676">
    <property type="entry name" value="DUF1618"/>
</dbReference>
<dbReference type="EMBL" id="AGNK02004422">
    <property type="status" value="NOT_ANNOTATED_CDS"/>
    <property type="molecule type" value="Genomic_DNA"/>
</dbReference>
<evidence type="ECO:0000313" key="4">
    <source>
        <dbReference type="Proteomes" id="UP000004995"/>
    </source>
</evidence>
<dbReference type="PANTHER" id="PTHR33074:SF68">
    <property type="entry name" value="OS09G0557100 PROTEIN"/>
    <property type="match status" value="1"/>
</dbReference>
<feature type="compositionally biased region" description="Basic and acidic residues" evidence="1">
    <location>
        <begin position="1"/>
        <end position="17"/>
    </location>
</feature>
<accession>K3YC16</accession>
<dbReference type="HOGENOM" id="CLU_008956_6_3_1"/>
<evidence type="ECO:0000256" key="1">
    <source>
        <dbReference type="SAM" id="MobiDB-lite"/>
    </source>
</evidence>
<reference evidence="4" key="1">
    <citation type="journal article" date="2012" name="Nat. Biotechnol.">
        <title>Reference genome sequence of the model plant Setaria.</title>
        <authorList>
            <person name="Bennetzen J.L."/>
            <person name="Schmutz J."/>
            <person name="Wang H."/>
            <person name="Percifield R."/>
            <person name="Hawkins J."/>
            <person name="Pontaroli A.C."/>
            <person name="Estep M."/>
            <person name="Feng L."/>
            <person name="Vaughn J.N."/>
            <person name="Grimwood J."/>
            <person name="Jenkins J."/>
            <person name="Barry K."/>
            <person name="Lindquist E."/>
            <person name="Hellsten U."/>
            <person name="Deshpande S."/>
            <person name="Wang X."/>
            <person name="Wu X."/>
            <person name="Mitros T."/>
            <person name="Triplett J."/>
            <person name="Yang X."/>
            <person name="Ye C.Y."/>
            <person name="Mauro-Herrera M."/>
            <person name="Wang L."/>
            <person name="Li P."/>
            <person name="Sharma M."/>
            <person name="Sharma R."/>
            <person name="Ronald P.C."/>
            <person name="Panaud O."/>
            <person name="Kellogg E.A."/>
            <person name="Brutnell T.P."/>
            <person name="Doust A.N."/>
            <person name="Tuskan G.A."/>
            <person name="Rokhsar D."/>
            <person name="Devos K.M."/>
        </authorList>
    </citation>
    <scope>NUCLEOTIDE SEQUENCE [LARGE SCALE GENOMIC DNA]</scope>
    <source>
        <strain evidence="4">cv. Yugu1</strain>
    </source>
</reference>
<name>K3YC16_SETIT</name>
<dbReference type="AlphaFoldDB" id="K3YC16"/>
<proteinExistence type="predicted"/>
<keyword evidence="4" id="KW-1185">Reference proteome</keyword>
<dbReference type="eggNOG" id="ENOG502R418">
    <property type="taxonomic scope" value="Eukaryota"/>
</dbReference>
<dbReference type="Pfam" id="PF07762">
    <property type="entry name" value="DUF1618"/>
    <property type="match status" value="1"/>
</dbReference>
<dbReference type="EnsemblPlants" id="KQK98000">
    <property type="protein sequence ID" value="KQK98000"/>
    <property type="gene ID" value="SETIT_011760mg"/>
</dbReference>
<sequence>MEDRRWGNNGCTEDKATHPSLHPPPHGYPPNEASPTSWILLDLRAYIADRENATSAWSKTSDGKAIRVTSCTAPPPLVSYICVRCPDDEIFAEPTVEASGGDLVLLCVSLRGSPHHGVDYFVYKATGGKGPSLRLLQDPNPCLSDRYNIALLTHRDVGKRGNLGSHAEGDDHYYIAALNRDKGSRLQDFRLWIFKSQDEMWTSRPFSLESIYCHITCKVIALGKGGLLGFVDAWRGIVVCDVLGRRPARFLPMPLELIRLDNVVELRGIIIQGIDSNYWSWKVSPWSMKVTNHWEEDWETNYMIQRHEILVDNNTVNAHENEGTHQQTLRKLYMAHPILSLSDNHVVYKEI</sequence>
<reference evidence="3" key="2">
    <citation type="submission" date="2018-08" db="UniProtKB">
        <authorList>
            <consortium name="EnsemblPlants"/>
        </authorList>
    </citation>
    <scope>IDENTIFICATION</scope>
    <source>
        <strain evidence="3">Yugu1</strain>
    </source>
</reference>
<feature type="domain" description="DUF1618" evidence="2">
    <location>
        <begin position="231"/>
        <end position="348"/>
    </location>
</feature>
<evidence type="ECO:0000313" key="3">
    <source>
        <dbReference type="EnsemblPlants" id="KQK98000"/>
    </source>
</evidence>
<dbReference type="InParanoid" id="K3YC16"/>
<dbReference type="Gramene" id="KQK98000">
    <property type="protein sequence ID" value="KQK98000"/>
    <property type="gene ID" value="SETIT_011760mg"/>
</dbReference>